<comment type="caution">
    <text evidence="2">The sequence shown here is derived from an EMBL/GenBank/DDBJ whole genome shotgun (WGS) entry which is preliminary data.</text>
</comment>
<name>A0A2G2WC60_CAPBA</name>
<gene>
    <name evidence="2" type="ORF">CQW23_16881</name>
</gene>
<organism evidence="2 3">
    <name type="scientific">Capsicum baccatum</name>
    <name type="common">Peruvian pepper</name>
    <dbReference type="NCBI Taxonomy" id="33114"/>
    <lineage>
        <taxon>Eukaryota</taxon>
        <taxon>Viridiplantae</taxon>
        <taxon>Streptophyta</taxon>
        <taxon>Embryophyta</taxon>
        <taxon>Tracheophyta</taxon>
        <taxon>Spermatophyta</taxon>
        <taxon>Magnoliopsida</taxon>
        <taxon>eudicotyledons</taxon>
        <taxon>Gunneridae</taxon>
        <taxon>Pentapetalae</taxon>
        <taxon>asterids</taxon>
        <taxon>lamiids</taxon>
        <taxon>Solanales</taxon>
        <taxon>Solanaceae</taxon>
        <taxon>Solanoideae</taxon>
        <taxon>Capsiceae</taxon>
        <taxon>Capsicum</taxon>
    </lineage>
</organism>
<dbReference type="Pfam" id="PF20167">
    <property type="entry name" value="Transposase_32"/>
    <property type="match status" value="1"/>
</dbReference>
<dbReference type="InterPro" id="IPR046796">
    <property type="entry name" value="Transposase_32_dom"/>
</dbReference>
<dbReference type="AlphaFoldDB" id="A0A2G2WC60"/>
<sequence>MVRGTQSALTKLDMSHFTSPETAKLARKKICCPFVLEIELTLLPEDGEQILLVLEQIEHFGWTKFAQNPGPAVPTLVREFYTNVDMKTLTSTMRGDVIYFAPEIINGIYDTPDVDDVQVQVLLSEGTFEMFATPLCPNGINWHVDVRGNRDCLLLEI</sequence>
<evidence type="ECO:0000313" key="3">
    <source>
        <dbReference type="Proteomes" id="UP000224567"/>
    </source>
</evidence>
<reference evidence="3" key="2">
    <citation type="journal article" date="2017" name="J. Anim. Genet.">
        <title>Multiple reference genome sequences of hot pepper reveal the massive evolution of plant disease resistance genes by retroduplication.</title>
        <authorList>
            <person name="Kim S."/>
            <person name="Park J."/>
            <person name="Yeom S.-I."/>
            <person name="Kim Y.-M."/>
            <person name="Seo E."/>
            <person name="Kim K.-T."/>
            <person name="Kim M.-S."/>
            <person name="Lee J.M."/>
            <person name="Cheong K."/>
            <person name="Shin H.-S."/>
            <person name="Kim S.-B."/>
            <person name="Han K."/>
            <person name="Lee J."/>
            <person name="Park M."/>
            <person name="Lee H.-A."/>
            <person name="Lee H.-Y."/>
            <person name="Lee Y."/>
            <person name="Oh S."/>
            <person name="Lee J.H."/>
            <person name="Choi E."/>
            <person name="Choi E."/>
            <person name="Lee S.E."/>
            <person name="Jeon J."/>
            <person name="Kim H."/>
            <person name="Choi G."/>
            <person name="Song H."/>
            <person name="Lee J."/>
            <person name="Lee S.-C."/>
            <person name="Kwon J.-K."/>
            <person name="Lee H.-Y."/>
            <person name="Koo N."/>
            <person name="Hong Y."/>
            <person name="Kim R.W."/>
            <person name="Kang W.-H."/>
            <person name="Huh J.H."/>
            <person name="Kang B.-C."/>
            <person name="Yang T.-J."/>
            <person name="Lee Y.-H."/>
            <person name="Bennetzen J.L."/>
            <person name="Choi D."/>
        </authorList>
    </citation>
    <scope>NUCLEOTIDE SEQUENCE [LARGE SCALE GENOMIC DNA]</scope>
    <source>
        <strain evidence="3">cv. PBC81</strain>
    </source>
</reference>
<dbReference type="EMBL" id="MLFT02000007">
    <property type="protein sequence ID" value="PHT42856.1"/>
    <property type="molecule type" value="Genomic_DNA"/>
</dbReference>
<protein>
    <recommendedName>
        <fullName evidence="1">Putative plant transposon protein domain-containing protein</fullName>
    </recommendedName>
</protein>
<dbReference type="OrthoDB" id="1436833at2759"/>
<accession>A0A2G2WC60</accession>
<evidence type="ECO:0000313" key="2">
    <source>
        <dbReference type="EMBL" id="PHT42856.1"/>
    </source>
</evidence>
<proteinExistence type="predicted"/>
<feature type="domain" description="Putative plant transposon protein" evidence="1">
    <location>
        <begin position="58"/>
        <end position="145"/>
    </location>
</feature>
<dbReference type="Proteomes" id="UP000224567">
    <property type="component" value="Unassembled WGS sequence"/>
</dbReference>
<keyword evidence="3" id="KW-1185">Reference proteome</keyword>
<evidence type="ECO:0000259" key="1">
    <source>
        <dbReference type="Pfam" id="PF20167"/>
    </source>
</evidence>
<reference evidence="2 3" key="1">
    <citation type="journal article" date="2017" name="Genome Biol.">
        <title>New reference genome sequences of hot pepper reveal the massive evolution of plant disease-resistance genes by retroduplication.</title>
        <authorList>
            <person name="Kim S."/>
            <person name="Park J."/>
            <person name="Yeom S.I."/>
            <person name="Kim Y.M."/>
            <person name="Seo E."/>
            <person name="Kim K.T."/>
            <person name="Kim M.S."/>
            <person name="Lee J.M."/>
            <person name="Cheong K."/>
            <person name="Shin H.S."/>
            <person name="Kim S.B."/>
            <person name="Han K."/>
            <person name="Lee J."/>
            <person name="Park M."/>
            <person name="Lee H.A."/>
            <person name="Lee H.Y."/>
            <person name="Lee Y."/>
            <person name="Oh S."/>
            <person name="Lee J.H."/>
            <person name="Choi E."/>
            <person name="Choi E."/>
            <person name="Lee S.E."/>
            <person name="Jeon J."/>
            <person name="Kim H."/>
            <person name="Choi G."/>
            <person name="Song H."/>
            <person name="Lee J."/>
            <person name="Lee S.C."/>
            <person name="Kwon J.K."/>
            <person name="Lee H.Y."/>
            <person name="Koo N."/>
            <person name="Hong Y."/>
            <person name="Kim R.W."/>
            <person name="Kang W.H."/>
            <person name="Huh J.H."/>
            <person name="Kang B.C."/>
            <person name="Yang T.J."/>
            <person name="Lee Y.H."/>
            <person name="Bennetzen J.L."/>
            <person name="Choi D."/>
        </authorList>
    </citation>
    <scope>NUCLEOTIDE SEQUENCE [LARGE SCALE GENOMIC DNA]</scope>
    <source>
        <strain evidence="3">cv. PBC81</strain>
    </source>
</reference>